<dbReference type="EMBL" id="JAAGNA010000409">
    <property type="protein sequence ID" value="NEC49235.1"/>
    <property type="molecule type" value="Genomic_DNA"/>
</dbReference>
<evidence type="ECO:0000313" key="2">
    <source>
        <dbReference type="EMBL" id="NEC49235.1"/>
    </source>
</evidence>
<organism evidence="2 3">
    <name type="scientific">Actinospica acidiphila</name>
    <dbReference type="NCBI Taxonomy" id="304899"/>
    <lineage>
        <taxon>Bacteria</taxon>
        <taxon>Bacillati</taxon>
        <taxon>Actinomycetota</taxon>
        <taxon>Actinomycetes</taxon>
        <taxon>Catenulisporales</taxon>
        <taxon>Actinospicaceae</taxon>
        <taxon>Actinospica</taxon>
    </lineage>
</organism>
<feature type="region of interest" description="Disordered" evidence="1">
    <location>
        <begin position="1"/>
        <end position="52"/>
    </location>
</feature>
<evidence type="ECO:0000256" key="1">
    <source>
        <dbReference type="SAM" id="MobiDB-lite"/>
    </source>
</evidence>
<feature type="compositionally biased region" description="Basic and acidic residues" evidence="1">
    <location>
        <begin position="7"/>
        <end position="26"/>
    </location>
</feature>
<dbReference type="Proteomes" id="UP000471745">
    <property type="component" value="Unassembled WGS sequence"/>
</dbReference>
<evidence type="ECO:0000313" key="3">
    <source>
        <dbReference type="Proteomes" id="UP000471745"/>
    </source>
</evidence>
<reference evidence="2 3" key="1">
    <citation type="submission" date="2020-01" db="EMBL/GenBank/DDBJ databases">
        <title>Insect and environment-associated Actinomycetes.</title>
        <authorList>
            <person name="Currrie C."/>
            <person name="Chevrette M."/>
            <person name="Carlson C."/>
            <person name="Stubbendieck R."/>
            <person name="Wendt-Pienkowski E."/>
        </authorList>
    </citation>
    <scope>NUCLEOTIDE SEQUENCE [LARGE SCALE GENOMIC DNA]</scope>
    <source>
        <strain evidence="2 3">SID8189</strain>
    </source>
</reference>
<keyword evidence="3" id="KW-1185">Reference proteome</keyword>
<dbReference type="AlphaFoldDB" id="A0A9X5HC23"/>
<sequence>MTPRVLCADHPEAGRLPREQRPDERLLPPAQGPADGEGTGRMPGATDEEGTA</sequence>
<protein>
    <submittedName>
        <fullName evidence="2">Uncharacterized protein</fullName>
    </submittedName>
</protein>
<dbReference type="RefSeq" id="WP_163088368.1">
    <property type="nucleotide sequence ID" value="NZ_JAAGNA010000409.1"/>
</dbReference>
<gene>
    <name evidence="2" type="ORF">G3I18_11695</name>
</gene>
<proteinExistence type="predicted"/>
<name>A0A9X5HC23_9ACTN</name>
<comment type="caution">
    <text evidence="2">The sequence shown here is derived from an EMBL/GenBank/DDBJ whole genome shotgun (WGS) entry which is preliminary data.</text>
</comment>
<accession>A0A9X5HC23</accession>